<feature type="transmembrane region" description="Helical" evidence="6">
    <location>
        <begin position="272"/>
        <end position="291"/>
    </location>
</feature>
<dbReference type="Proteomes" id="UP000044098">
    <property type="component" value="Unassembled WGS sequence"/>
</dbReference>
<dbReference type="PROSITE" id="PS50850">
    <property type="entry name" value="MFS"/>
    <property type="match status" value="1"/>
</dbReference>
<sequence>MFRRPPLVLVILLLSFPQIVETMYSPALPLIAATYQATPEDAAQTLSLWFVAFAFGVVVWGRLCDFRGRRPALLAGLALYALGAGWAMAAGDFTQLLAARLICAFGAAAGSIVTQTALRDSYQGPTLARVFSILGMALAASPAVGMYAGQEIAAAGGVQGVFLALVLLAVALLGASALRWPETRPLPHTAAPFWPTLRAMLQDRAIWRSATLIAIFNLAIFGYYQLGPFLFARSQEAWLGFGESGLALAAASLCGAALNTALLRRGVASERLVLLGIGLMALGAALVAALIGSSAFLIGMALIAAAYAIAIPNVLAHALCAYVHVAGTAGAILSLVYYNLLGVGLVLAGRGQRLDVLLGGCAALAAIAYVTKTRQVEGR</sequence>
<dbReference type="Gene3D" id="1.20.1720.10">
    <property type="entry name" value="Multidrug resistance protein D"/>
    <property type="match status" value="1"/>
</dbReference>
<dbReference type="Pfam" id="PF07690">
    <property type="entry name" value="MFS_1"/>
    <property type="match status" value="1"/>
</dbReference>
<organism evidence="8 9">
    <name type="scientific">Achromobacter aegrifaciens</name>
    <dbReference type="NCBI Taxonomy" id="1287736"/>
    <lineage>
        <taxon>Bacteria</taxon>
        <taxon>Pseudomonadati</taxon>
        <taxon>Pseudomonadota</taxon>
        <taxon>Betaproteobacteria</taxon>
        <taxon>Burkholderiales</taxon>
        <taxon>Alcaligenaceae</taxon>
        <taxon>Achromobacter</taxon>
    </lineage>
</organism>
<dbReference type="InterPro" id="IPR011701">
    <property type="entry name" value="MFS"/>
</dbReference>
<evidence type="ECO:0000256" key="2">
    <source>
        <dbReference type="ARBA" id="ARBA00022475"/>
    </source>
</evidence>
<dbReference type="InterPro" id="IPR036259">
    <property type="entry name" value="MFS_trans_sf"/>
</dbReference>
<evidence type="ECO:0000256" key="1">
    <source>
        <dbReference type="ARBA" id="ARBA00004651"/>
    </source>
</evidence>
<dbReference type="InterPro" id="IPR020846">
    <property type="entry name" value="MFS_dom"/>
</dbReference>
<dbReference type="InterPro" id="IPR050189">
    <property type="entry name" value="MFS_Efflux_Transporters"/>
</dbReference>
<feature type="transmembrane region" description="Helical" evidence="6">
    <location>
        <begin position="354"/>
        <end position="371"/>
    </location>
</feature>
<reference evidence="8 9" key="1">
    <citation type="submission" date="2015-09" db="EMBL/GenBank/DDBJ databases">
        <authorList>
            <consortium name="Pathogen Informatics"/>
        </authorList>
    </citation>
    <scope>NUCLEOTIDE SEQUENCE [LARGE SCALE GENOMIC DNA]</scope>
    <source>
        <strain evidence="8 9">2789STDY5608625</strain>
    </source>
</reference>
<dbReference type="AlphaFoldDB" id="A0AAD2KKM8"/>
<feature type="transmembrane region" description="Helical" evidence="6">
    <location>
        <begin position="244"/>
        <end position="263"/>
    </location>
</feature>
<keyword evidence="3 6" id="KW-0812">Transmembrane</keyword>
<dbReference type="EMBL" id="CYTK01000005">
    <property type="protein sequence ID" value="CUJ28785.1"/>
    <property type="molecule type" value="Genomic_DNA"/>
</dbReference>
<dbReference type="GO" id="GO:0022857">
    <property type="term" value="F:transmembrane transporter activity"/>
    <property type="evidence" value="ECO:0007669"/>
    <property type="project" value="InterPro"/>
</dbReference>
<evidence type="ECO:0000259" key="7">
    <source>
        <dbReference type="PROSITE" id="PS50850"/>
    </source>
</evidence>
<keyword evidence="2" id="KW-1003">Cell membrane</keyword>
<feature type="domain" description="Major facilitator superfamily (MFS) profile" evidence="7">
    <location>
        <begin position="1"/>
        <end position="379"/>
    </location>
</feature>
<keyword evidence="4 6" id="KW-1133">Transmembrane helix</keyword>
<feature type="transmembrane region" description="Helical" evidence="6">
    <location>
        <begin position="72"/>
        <end position="91"/>
    </location>
</feature>
<feature type="transmembrane region" description="Helical" evidence="6">
    <location>
        <begin position="205"/>
        <end position="224"/>
    </location>
</feature>
<gene>
    <name evidence="8" type="primary">ydhC</name>
    <name evidence="8" type="ORF">ERS370000_03408</name>
</gene>
<evidence type="ECO:0000256" key="3">
    <source>
        <dbReference type="ARBA" id="ARBA00022692"/>
    </source>
</evidence>
<evidence type="ECO:0000256" key="5">
    <source>
        <dbReference type="ARBA" id="ARBA00023136"/>
    </source>
</evidence>
<evidence type="ECO:0000256" key="6">
    <source>
        <dbReference type="SAM" id="Phobius"/>
    </source>
</evidence>
<feature type="transmembrane region" description="Helical" evidence="6">
    <location>
        <begin position="42"/>
        <end position="60"/>
    </location>
</feature>
<proteinExistence type="predicted"/>
<dbReference type="PANTHER" id="PTHR43124">
    <property type="entry name" value="PURINE EFFLUX PUMP PBUE"/>
    <property type="match status" value="1"/>
</dbReference>
<dbReference type="SUPFAM" id="SSF103473">
    <property type="entry name" value="MFS general substrate transporter"/>
    <property type="match status" value="1"/>
</dbReference>
<feature type="transmembrane region" description="Helical" evidence="6">
    <location>
        <begin position="97"/>
        <end position="118"/>
    </location>
</feature>
<feature type="transmembrane region" description="Helical" evidence="6">
    <location>
        <begin position="130"/>
        <end position="148"/>
    </location>
</feature>
<feature type="transmembrane region" description="Helical" evidence="6">
    <location>
        <begin position="297"/>
        <end position="315"/>
    </location>
</feature>
<feature type="transmembrane region" description="Helical" evidence="6">
    <location>
        <begin position="322"/>
        <end position="348"/>
    </location>
</feature>
<dbReference type="GO" id="GO:0005886">
    <property type="term" value="C:plasma membrane"/>
    <property type="evidence" value="ECO:0007669"/>
    <property type="project" value="UniProtKB-SubCell"/>
</dbReference>
<evidence type="ECO:0000313" key="8">
    <source>
        <dbReference type="EMBL" id="CUJ28785.1"/>
    </source>
</evidence>
<accession>A0AAD2KKM8</accession>
<feature type="transmembrane region" description="Helical" evidence="6">
    <location>
        <begin position="160"/>
        <end position="178"/>
    </location>
</feature>
<evidence type="ECO:0000313" key="9">
    <source>
        <dbReference type="Proteomes" id="UP000044098"/>
    </source>
</evidence>
<protein>
    <submittedName>
        <fullName evidence="8">Inner membrane transport protein ydhC</fullName>
    </submittedName>
</protein>
<dbReference type="RefSeq" id="WP_054455402.1">
    <property type="nucleotide sequence ID" value="NZ_CYTK01000005.1"/>
</dbReference>
<comment type="caution">
    <text evidence="8">The sequence shown here is derived from an EMBL/GenBank/DDBJ whole genome shotgun (WGS) entry which is preliminary data.</text>
</comment>
<name>A0AAD2KKM8_ACHAE</name>
<comment type="subcellular location">
    <subcellularLocation>
        <location evidence="1">Cell membrane</location>
        <topology evidence="1">Multi-pass membrane protein</topology>
    </subcellularLocation>
</comment>
<evidence type="ECO:0000256" key="4">
    <source>
        <dbReference type="ARBA" id="ARBA00022989"/>
    </source>
</evidence>
<dbReference type="PANTHER" id="PTHR43124:SF3">
    <property type="entry name" value="CHLORAMPHENICOL EFFLUX PUMP RV0191"/>
    <property type="match status" value="1"/>
</dbReference>
<keyword evidence="5 6" id="KW-0472">Membrane</keyword>